<accession>A0A1F6B1J2</accession>
<dbReference type="InterPro" id="IPR007712">
    <property type="entry name" value="RelE/ParE_toxin"/>
</dbReference>
<dbReference type="Proteomes" id="UP000176450">
    <property type="component" value="Unassembled WGS sequence"/>
</dbReference>
<gene>
    <name evidence="3" type="ORF">A3A63_00635</name>
</gene>
<evidence type="ECO:0000256" key="1">
    <source>
        <dbReference type="ARBA" id="ARBA00006226"/>
    </source>
</evidence>
<dbReference type="PANTHER" id="PTHR35601">
    <property type="entry name" value="TOXIN RELE"/>
    <property type="match status" value="1"/>
</dbReference>
<dbReference type="Pfam" id="PF05016">
    <property type="entry name" value="ParE_toxin"/>
    <property type="match status" value="1"/>
</dbReference>
<dbReference type="Gene3D" id="3.30.2310.20">
    <property type="entry name" value="RelE-like"/>
    <property type="match status" value="1"/>
</dbReference>
<sequence>MNYLFRPSAEKQFAKLDRQTQSAIAQKLTYFASTPNPLSFAKRLTDLSVGQYRFRIGDYRVIFCVKEETIIVLAIGHRSEIYK</sequence>
<evidence type="ECO:0000256" key="2">
    <source>
        <dbReference type="ARBA" id="ARBA00022649"/>
    </source>
</evidence>
<reference evidence="3 4" key="1">
    <citation type="journal article" date="2016" name="Nat. Commun.">
        <title>Thousands of microbial genomes shed light on interconnected biogeochemical processes in an aquifer system.</title>
        <authorList>
            <person name="Anantharaman K."/>
            <person name="Brown C.T."/>
            <person name="Hug L.A."/>
            <person name="Sharon I."/>
            <person name="Castelle C.J."/>
            <person name="Probst A.J."/>
            <person name="Thomas B.C."/>
            <person name="Singh A."/>
            <person name="Wilkins M.J."/>
            <person name="Karaoz U."/>
            <person name="Brodie E.L."/>
            <person name="Williams K.H."/>
            <person name="Hubbard S.S."/>
            <person name="Banfield J.F."/>
        </authorList>
    </citation>
    <scope>NUCLEOTIDE SEQUENCE [LARGE SCALE GENOMIC DNA]</scope>
</reference>
<dbReference type="AlphaFoldDB" id="A0A1F6B1J2"/>
<protein>
    <recommendedName>
        <fullName evidence="5">Plasmid stabilization protein</fullName>
    </recommendedName>
</protein>
<evidence type="ECO:0000313" key="3">
    <source>
        <dbReference type="EMBL" id="OGG30673.1"/>
    </source>
</evidence>
<comment type="similarity">
    <text evidence="1">Belongs to the RelE toxin family.</text>
</comment>
<evidence type="ECO:0008006" key="5">
    <source>
        <dbReference type="Google" id="ProtNLM"/>
    </source>
</evidence>
<name>A0A1F6B1J2_9BACT</name>
<dbReference type="InterPro" id="IPR035093">
    <property type="entry name" value="RelE/ParE_toxin_dom_sf"/>
</dbReference>
<proteinExistence type="inferred from homology"/>
<dbReference type="PANTHER" id="PTHR35601:SF1">
    <property type="entry name" value="TOXIN RELE"/>
    <property type="match status" value="1"/>
</dbReference>
<evidence type="ECO:0000313" key="4">
    <source>
        <dbReference type="Proteomes" id="UP000176450"/>
    </source>
</evidence>
<dbReference type="SUPFAM" id="SSF143011">
    <property type="entry name" value="RelE-like"/>
    <property type="match status" value="1"/>
</dbReference>
<comment type="caution">
    <text evidence="3">The sequence shown here is derived from an EMBL/GenBank/DDBJ whole genome shotgun (WGS) entry which is preliminary data.</text>
</comment>
<keyword evidence="2" id="KW-1277">Toxin-antitoxin system</keyword>
<dbReference type="EMBL" id="MFJX01000026">
    <property type="protein sequence ID" value="OGG30673.1"/>
    <property type="molecule type" value="Genomic_DNA"/>
</dbReference>
<organism evidence="3 4">
    <name type="scientific">Candidatus Gottesmanbacteria bacterium RIFCSPLOWO2_01_FULL_46_9</name>
    <dbReference type="NCBI Taxonomy" id="1798394"/>
    <lineage>
        <taxon>Bacteria</taxon>
        <taxon>Candidatus Gottesmaniibacteriota</taxon>
    </lineage>
</organism>